<reference evidence="3" key="1">
    <citation type="submission" date="2022-06" db="EMBL/GenBank/DDBJ databases">
        <title>Genome sequence of Phormidium yuhuli AB48 isolated from an industrial photobioreactor environment.</title>
        <authorList>
            <person name="Qiu Y."/>
            <person name="Noonan A.J.C."/>
            <person name="Dofher K."/>
            <person name="Koch M."/>
            <person name="Kieft B."/>
            <person name="Lin X."/>
            <person name="Ziels R.M."/>
            <person name="Hallam S.J."/>
        </authorList>
    </citation>
    <scope>NUCLEOTIDE SEQUENCE</scope>
    <source>
        <strain evidence="3">AB48</strain>
    </source>
</reference>
<organism evidence="3 4">
    <name type="scientific">Phormidium yuhuli AB48</name>
    <dbReference type="NCBI Taxonomy" id="2940671"/>
    <lineage>
        <taxon>Bacteria</taxon>
        <taxon>Bacillati</taxon>
        <taxon>Cyanobacteriota</taxon>
        <taxon>Cyanophyceae</taxon>
        <taxon>Oscillatoriophycideae</taxon>
        <taxon>Oscillatoriales</taxon>
        <taxon>Oscillatoriaceae</taxon>
        <taxon>Phormidium</taxon>
        <taxon>Phormidium yuhuli</taxon>
    </lineage>
</organism>
<feature type="transmembrane region" description="Helical" evidence="1">
    <location>
        <begin position="99"/>
        <end position="116"/>
    </location>
</feature>
<feature type="transmembrane region" description="Helical" evidence="1">
    <location>
        <begin position="40"/>
        <end position="61"/>
    </location>
</feature>
<feature type="transmembrane region" description="Helical" evidence="1">
    <location>
        <begin position="67"/>
        <end position="87"/>
    </location>
</feature>
<accession>A0ABY5AKP8</accession>
<protein>
    <submittedName>
        <fullName evidence="3">GGDEF domain-containing protein</fullName>
    </submittedName>
</protein>
<dbReference type="PANTHER" id="PTHR45138">
    <property type="entry name" value="REGULATORY COMPONENTS OF SENSORY TRANSDUCTION SYSTEM"/>
    <property type="match status" value="1"/>
</dbReference>
<feature type="transmembrane region" description="Helical" evidence="1">
    <location>
        <begin position="156"/>
        <end position="175"/>
    </location>
</feature>
<dbReference type="PANTHER" id="PTHR45138:SF9">
    <property type="entry name" value="DIGUANYLATE CYCLASE DGCM-RELATED"/>
    <property type="match status" value="1"/>
</dbReference>
<dbReference type="EMBL" id="CP098611">
    <property type="protein sequence ID" value="USR89346.1"/>
    <property type="molecule type" value="Genomic_DNA"/>
</dbReference>
<keyword evidence="1" id="KW-0812">Transmembrane</keyword>
<dbReference type="NCBIfam" id="TIGR00254">
    <property type="entry name" value="GGDEF"/>
    <property type="match status" value="1"/>
</dbReference>
<dbReference type="SMART" id="SM00267">
    <property type="entry name" value="GGDEF"/>
    <property type="match status" value="1"/>
</dbReference>
<dbReference type="RefSeq" id="WP_252659635.1">
    <property type="nucleotide sequence ID" value="NZ_CP098611.1"/>
</dbReference>
<evidence type="ECO:0000313" key="4">
    <source>
        <dbReference type="Proteomes" id="UP001056708"/>
    </source>
</evidence>
<feature type="transmembrane region" description="Helical" evidence="1">
    <location>
        <begin position="122"/>
        <end position="144"/>
    </location>
</feature>
<feature type="transmembrane region" description="Helical" evidence="1">
    <location>
        <begin position="12"/>
        <end position="33"/>
    </location>
</feature>
<dbReference type="Proteomes" id="UP001056708">
    <property type="component" value="Chromosome"/>
</dbReference>
<dbReference type="SUPFAM" id="SSF55073">
    <property type="entry name" value="Nucleotide cyclase"/>
    <property type="match status" value="1"/>
</dbReference>
<feature type="domain" description="GGDEF" evidence="2">
    <location>
        <begin position="253"/>
        <end position="389"/>
    </location>
</feature>
<dbReference type="Gene3D" id="3.30.70.270">
    <property type="match status" value="1"/>
</dbReference>
<name>A0ABY5AKP8_9CYAN</name>
<dbReference type="InterPro" id="IPR050469">
    <property type="entry name" value="Diguanylate_Cyclase"/>
</dbReference>
<keyword evidence="4" id="KW-1185">Reference proteome</keyword>
<proteinExistence type="predicted"/>
<gene>
    <name evidence="3" type="ORF">NEA10_10615</name>
</gene>
<sequence length="390" mass="43717">MVSLLSLDPQTMLIMIVVSSFLQAGVLIALDLVANQYKGISIYMLAAIAYALGMGVALSPLTGDSEILQFLGNLLLIVSKVLIALSVREFLGKRTNLDLWGLTLAPLVFIQYYYIFFDGNYIARNIGLLLINVGISLILIKSVIQAKTHGFLLTSRLMLAVFGVDILFSLIRGLLLLDGESTRAIDASLANNFSWLILFFIDLLRNSFFVLMVSQRMYSELKEISEIDFLSQVFNRGALIARLEMLLKRQKIYPLSLILLDIDHFKKINDTYGHDVGDLTLKTIVELLKSQLQPWDLIGRWGGEEFLIVLSRCSASEVGDRAESMRRIVEKTEILYGTTPDHQLHCRVSLGVVTANSRSMNLDKLIKQADLALYQAKENGRNRVEYSVVS</sequence>
<evidence type="ECO:0000313" key="3">
    <source>
        <dbReference type="EMBL" id="USR89346.1"/>
    </source>
</evidence>
<dbReference type="CDD" id="cd01949">
    <property type="entry name" value="GGDEF"/>
    <property type="match status" value="1"/>
</dbReference>
<dbReference type="PROSITE" id="PS50887">
    <property type="entry name" value="GGDEF"/>
    <property type="match status" value="1"/>
</dbReference>
<dbReference type="InterPro" id="IPR000160">
    <property type="entry name" value="GGDEF_dom"/>
</dbReference>
<dbReference type="Pfam" id="PF00990">
    <property type="entry name" value="GGDEF"/>
    <property type="match status" value="1"/>
</dbReference>
<feature type="transmembrane region" description="Helical" evidence="1">
    <location>
        <begin position="195"/>
        <end position="213"/>
    </location>
</feature>
<keyword evidence="1" id="KW-0472">Membrane</keyword>
<keyword evidence="1" id="KW-1133">Transmembrane helix</keyword>
<dbReference type="InterPro" id="IPR043128">
    <property type="entry name" value="Rev_trsase/Diguanyl_cyclase"/>
</dbReference>
<dbReference type="InterPro" id="IPR029787">
    <property type="entry name" value="Nucleotide_cyclase"/>
</dbReference>
<evidence type="ECO:0000259" key="2">
    <source>
        <dbReference type="PROSITE" id="PS50887"/>
    </source>
</evidence>
<evidence type="ECO:0000256" key="1">
    <source>
        <dbReference type="SAM" id="Phobius"/>
    </source>
</evidence>